<dbReference type="Proteomes" id="UP000243661">
    <property type="component" value="Unassembled WGS sequence"/>
</dbReference>
<reference evidence="1 2" key="1">
    <citation type="submission" date="2016-08" db="EMBL/GenBank/DDBJ databases">
        <authorList>
            <person name="Seilhamer J.J."/>
        </authorList>
    </citation>
    <scope>NUCLEOTIDE SEQUENCE [LARGE SCALE GENOMIC DNA]</scope>
    <source>
        <strain evidence="1 2">ANC 4874</strain>
    </source>
</reference>
<evidence type="ECO:0000313" key="1">
    <source>
        <dbReference type="EMBL" id="SCC72859.1"/>
    </source>
</evidence>
<sequence>MDDKKIFKILKDWFPVLAQQGIPKKKHRQNFQQFLTWILAESEKGSHLMSVVFKSPLDNQLQRCAVLKTLKLNFEDIQQRIEDRVMPLNAHYEKHKDTIGKYYNINDQIFDLVFEEIDTVLKHHNFELLLIYADATYWMAVPNQDVKIHKFCKSFSKQFKNEGICIEHYIKSDCLRST</sequence>
<dbReference type="RefSeq" id="WP_092720776.1">
    <property type="nucleotide sequence ID" value="NZ_FMBK01000013.1"/>
</dbReference>
<dbReference type="AlphaFoldDB" id="A0A1C4GXE0"/>
<protein>
    <submittedName>
        <fullName evidence="1">Uncharacterized protein</fullName>
    </submittedName>
</protein>
<proteinExistence type="predicted"/>
<dbReference type="OrthoDB" id="6707567at2"/>
<dbReference type="EMBL" id="FMBK01000013">
    <property type="protein sequence ID" value="SCC72859.1"/>
    <property type="molecule type" value="Genomic_DNA"/>
</dbReference>
<accession>A0A1C4GXE0</accession>
<evidence type="ECO:0000313" key="2">
    <source>
        <dbReference type="Proteomes" id="UP000243661"/>
    </source>
</evidence>
<gene>
    <name evidence="1" type="ORF">GA0116959_11313</name>
</gene>
<name>A0A1C4GXE0_9GAMM</name>
<organism evidence="1 2">
    <name type="scientific">Acinetobacter albensis</name>
    <dbReference type="NCBI Taxonomy" id="1673609"/>
    <lineage>
        <taxon>Bacteria</taxon>
        <taxon>Pseudomonadati</taxon>
        <taxon>Pseudomonadota</taxon>
        <taxon>Gammaproteobacteria</taxon>
        <taxon>Moraxellales</taxon>
        <taxon>Moraxellaceae</taxon>
        <taxon>Acinetobacter</taxon>
    </lineage>
</organism>